<dbReference type="OMA" id="NEICWDK"/>
<dbReference type="Proteomes" id="UP000292082">
    <property type="component" value="Unassembled WGS sequence"/>
</dbReference>
<evidence type="ECO:0000259" key="6">
    <source>
        <dbReference type="Pfam" id="PF02953"/>
    </source>
</evidence>
<dbReference type="GO" id="GO:0015031">
    <property type="term" value="P:protein transport"/>
    <property type="evidence" value="ECO:0007669"/>
    <property type="project" value="UniProtKB-KW"/>
</dbReference>
<keyword evidence="9" id="KW-1185">Reference proteome</keyword>
<keyword evidence="4 5" id="KW-0811">Translocation</keyword>
<feature type="domain" description="Tim10-like" evidence="6">
    <location>
        <begin position="20"/>
        <end position="81"/>
    </location>
</feature>
<keyword evidence="5" id="KW-0496">Mitochondrion</keyword>
<dbReference type="Gene3D" id="1.10.287.810">
    <property type="entry name" value="Mitochondrial import inner membrane translocase subunit tim13 like domains"/>
    <property type="match status" value="1"/>
</dbReference>
<gene>
    <name evidence="8" type="ORF">BD310DRAFT_292095</name>
    <name evidence="7" type="ORF">BD311DRAFT_709210</name>
</gene>
<dbReference type="InterPro" id="IPR004217">
    <property type="entry name" value="Tim10-like"/>
</dbReference>
<keyword evidence="3 5" id="KW-0653">Protein transport</keyword>
<evidence type="ECO:0000313" key="9">
    <source>
        <dbReference type="Proteomes" id="UP000292082"/>
    </source>
</evidence>
<organism evidence="8 9">
    <name type="scientific">Dichomitus squalens</name>
    <dbReference type="NCBI Taxonomy" id="114155"/>
    <lineage>
        <taxon>Eukaryota</taxon>
        <taxon>Fungi</taxon>
        <taxon>Dikarya</taxon>
        <taxon>Basidiomycota</taxon>
        <taxon>Agaricomycotina</taxon>
        <taxon>Agaricomycetes</taxon>
        <taxon>Polyporales</taxon>
        <taxon>Polyporaceae</taxon>
        <taxon>Dichomitus</taxon>
    </lineage>
</organism>
<name>A0A4Q9QBE2_9APHY</name>
<reference evidence="8 9" key="1">
    <citation type="submission" date="2019-01" db="EMBL/GenBank/DDBJ databases">
        <title>Draft genome sequences of three monokaryotic isolates of the white-rot basidiomycete fungus Dichomitus squalens.</title>
        <authorList>
            <consortium name="DOE Joint Genome Institute"/>
            <person name="Lopez S.C."/>
            <person name="Andreopoulos B."/>
            <person name="Pangilinan J."/>
            <person name="Lipzen A."/>
            <person name="Riley R."/>
            <person name="Ahrendt S."/>
            <person name="Ng V."/>
            <person name="Barry K."/>
            <person name="Daum C."/>
            <person name="Grigoriev I.V."/>
            <person name="Hilden K.S."/>
            <person name="Makela M.R."/>
            <person name="de Vries R.P."/>
        </authorList>
    </citation>
    <scope>NUCLEOTIDE SEQUENCE [LARGE SCALE GENOMIC DNA]</scope>
    <source>
        <strain evidence="8 9">CBS 464.89</strain>
        <strain evidence="7">OM18370.1</strain>
    </source>
</reference>
<comment type="domain">
    <text evidence="5">The twin CX3C motif contains 4 conserved Cys residues that form 2 disulfide bonds in the mitochondrial intermembrane space.</text>
</comment>
<protein>
    <recommendedName>
        <fullName evidence="5">Mitochondrial import inner membrane translocase subunit</fullName>
    </recommendedName>
</protein>
<dbReference type="Pfam" id="PF02953">
    <property type="entry name" value="zf-Tim10_DDP"/>
    <property type="match status" value="1"/>
</dbReference>
<dbReference type="Proteomes" id="UP000292957">
    <property type="component" value="Unassembled WGS sequence"/>
</dbReference>
<keyword evidence="2 5" id="KW-0472">Membrane</keyword>
<dbReference type="STRING" id="114155.A0A4Q9QBE2"/>
<evidence type="ECO:0000256" key="3">
    <source>
        <dbReference type="ARBA" id="ARBA00022927"/>
    </source>
</evidence>
<evidence type="ECO:0000313" key="8">
    <source>
        <dbReference type="EMBL" id="TBU64905.1"/>
    </source>
</evidence>
<keyword evidence="5" id="KW-0813">Transport</keyword>
<comment type="function">
    <text evidence="5">Mitochondrial intermembrane chaperone that participates in the import and insertion of some multi-pass transmembrane proteins into the mitochondrial inner membrane. Also required for the transfer of beta-barrel precursors from the TOM complex to the sorting and assembly machinery (SAM complex) of the outer membrane. Acts as a chaperone-like protein that protects the hydrophobic precursors from aggregation and guide them through the mitochondrial intermembrane space.</text>
</comment>
<dbReference type="SUPFAM" id="SSF144122">
    <property type="entry name" value="Tim10-like"/>
    <property type="match status" value="1"/>
</dbReference>
<evidence type="ECO:0000256" key="5">
    <source>
        <dbReference type="RuleBase" id="RU367043"/>
    </source>
</evidence>
<keyword evidence="5" id="KW-0143">Chaperone</keyword>
<evidence type="ECO:0000313" key="7">
    <source>
        <dbReference type="EMBL" id="TBU35084.1"/>
    </source>
</evidence>
<evidence type="ECO:0000256" key="2">
    <source>
        <dbReference type="ARBA" id="ARBA00022792"/>
    </source>
</evidence>
<sequence>MSDALTNPKLDATSQKELEQFLETEQAQARVQSQIHTLTGLCWDKCVGSISSSFSSKEQTCLENCVGRFFDASDYLIRRVEQQRAAAGVLTE</sequence>
<comment type="subcellular location">
    <subcellularLocation>
        <location evidence="5">Mitochondrion inner membrane</location>
        <topology evidence="5">Peripheral membrane protein</topology>
        <orientation evidence="5">Intermembrane side</orientation>
    </subcellularLocation>
</comment>
<dbReference type="EMBL" id="ML145085">
    <property type="protein sequence ID" value="TBU64905.1"/>
    <property type="molecule type" value="Genomic_DNA"/>
</dbReference>
<dbReference type="InterPro" id="IPR035427">
    <property type="entry name" value="Tim10-like_dom_sf"/>
</dbReference>
<comment type="subunit">
    <text evidence="5">Heterohexamer.</text>
</comment>
<comment type="similarity">
    <text evidence="1 5">Belongs to the small Tim family.</text>
</comment>
<keyword evidence="5" id="KW-1015">Disulfide bond</keyword>
<evidence type="ECO:0000256" key="1">
    <source>
        <dbReference type="ARBA" id="ARBA00006720"/>
    </source>
</evidence>
<dbReference type="OrthoDB" id="344165at2759"/>
<keyword evidence="2 5" id="KW-0999">Mitochondrion inner membrane</keyword>
<dbReference type="GO" id="GO:0005743">
    <property type="term" value="C:mitochondrial inner membrane"/>
    <property type="evidence" value="ECO:0007669"/>
    <property type="project" value="UniProtKB-SubCell"/>
</dbReference>
<dbReference type="AlphaFoldDB" id="A0A4Q9QBE2"/>
<accession>A0A4Q9QBE2</accession>
<proteinExistence type="inferred from homology"/>
<evidence type="ECO:0000256" key="4">
    <source>
        <dbReference type="ARBA" id="ARBA00023010"/>
    </source>
</evidence>
<dbReference type="EMBL" id="ML143387">
    <property type="protein sequence ID" value="TBU35084.1"/>
    <property type="molecule type" value="Genomic_DNA"/>
</dbReference>